<proteinExistence type="predicted"/>
<evidence type="ECO:0000313" key="4">
    <source>
        <dbReference type="EMBL" id="GMK59428.1"/>
    </source>
</evidence>
<gene>
    <name evidence="4" type="ORF">CspeluHIS016_0800340</name>
</gene>
<feature type="compositionally biased region" description="Basic residues" evidence="1">
    <location>
        <begin position="607"/>
        <end position="624"/>
    </location>
</feature>
<dbReference type="EMBL" id="BTCM01000008">
    <property type="protein sequence ID" value="GMK59428.1"/>
    <property type="molecule type" value="Genomic_DNA"/>
</dbReference>
<evidence type="ECO:0000313" key="5">
    <source>
        <dbReference type="Proteomes" id="UP001222932"/>
    </source>
</evidence>
<keyword evidence="2" id="KW-0732">Signal</keyword>
<evidence type="ECO:0000259" key="3">
    <source>
        <dbReference type="Pfam" id="PF09362"/>
    </source>
</evidence>
<comment type="caution">
    <text evidence="4">The sequence shown here is derived from an EMBL/GenBank/DDBJ whole genome shotgun (WGS) entry which is preliminary data.</text>
</comment>
<feature type="region of interest" description="Disordered" evidence="1">
    <location>
        <begin position="514"/>
        <end position="624"/>
    </location>
</feature>
<dbReference type="PANTHER" id="PTHR43662">
    <property type="match status" value="1"/>
</dbReference>
<dbReference type="Proteomes" id="UP001222932">
    <property type="component" value="Unassembled WGS sequence"/>
</dbReference>
<accession>A0AAD3TYV3</accession>
<dbReference type="Pfam" id="PF09362">
    <property type="entry name" value="DUF1996"/>
    <property type="match status" value="1"/>
</dbReference>
<protein>
    <recommendedName>
        <fullName evidence="3">DUF1996 domain-containing protein</fullName>
    </recommendedName>
</protein>
<evidence type="ECO:0000256" key="2">
    <source>
        <dbReference type="SAM" id="SignalP"/>
    </source>
</evidence>
<feature type="chain" id="PRO_5042058117" description="DUF1996 domain-containing protein" evidence="2">
    <location>
        <begin position="22"/>
        <end position="624"/>
    </location>
</feature>
<sequence>MLFTIASAALAALTLVTPVDAGQFVIPAATLAVARLDPIVNPGTIGGHAHSLLGASNIRDVLNTPEEQLRAGCTSAKVQLDKSSYWVPTIYYIRKDGTYEGMAHSTRVYYNVDPSFTPFPPGMRIVTGDAMSRNQLQENVRGIKMDFAALGRQDWGIFLPNTTAYPTFPGAPRAGIHFPSCGWANQSLDSHDHFSHLTWPISTGGNRVWQEPQSGTCPESHPIRYPGLFMETNYYPTDEQIAEWGTRSNHFILSNGDLLGTSYHADFVNGWPTDVLASAIQNCGQSGEDLASCPAFAGADLADTTRFNCRLQGMVPAEQNGYQEPLQYLPGCNPEWPESAGDKKPTSCPWRKPDPGFTPPNAYYSESILEMTLPLAIEMDPQAEANWTSYTKAPGKLAKISVWGSDQGWGRFFKFLSKVPVMIGTAQDVMDNLNMDTAVFKHCKVEGMQDMSSFTSDTPASVVGKDRWRVLQVPSDTPTYLAIGGPLKTDSVTAPTGASDVDAANNVANNTAAAAPTASAPSDASGASSAAATPTDQAPSAASDVSSGASTPLASPSPSGPANKPVEIPGGGNNLLAHNDEAGPSTASAASTPEVSGSSRPGSKVSGGRKKCTRRRRRRRGSRL</sequence>
<evidence type="ECO:0000256" key="1">
    <source>
        <dbReference type="SAM" id="MobiDB-lite"/>
    </source>
</evidence>
<feature type="compositionally biased region" description="Low complexity" evidence="1">
    <location>
        <begin position="514"/>
        <end position="536"/>
    </location>
</feature>
<organism evidence="4 5">
    <name type="scientific">Cutaneotrichosporon spelunceum</name>
    <dbReference type="NCBI Taxonomy" id="1672016"/>
    <lineage>
        <taxon>Eukaryota</taxon>
        <taxon>Fungi</taxon>
        <taxon>Dikarya</taxon>
        <taxon>Basidiomycota</taxon>
        <taxon>Agaricomycotina</taxon>
        <taxon>Tremellomycetes</taxon>
        <taxon>Trichosporonales</taxon>
        <taxon>Trichosporonaceae</taxon>
        <taxon>Cutaneotrichosporon</taxon>
    </lineage>
</organism>
<feature type="signal peptide" evidence="2">
    <location>
        <begin position="1"/>
        <end position="21"/>
    </location>
</feature>
<feature type="domain" description="DUF1996" evidence="3">
    <location>
        <begin position="37"/>
        <end position="271"/>
    </location>
</feature>
<reference evidence="4" key="2">
    <citation type="submission" date="2023-06" db="EMBL/GenBank/DDBJ databases">
        <authorList>
            <person name="Kobayashi Y."/>
            <person name="Kayamori A."/>
            <person name="Aoki K."/>
            <person name="Shiwa Y."/>
            <person name="Fujita N."/>
            <person name="Sugita T."/>
            <person name="Iwasaki W."/>
            <person name="Tanaka N."/>
            <person name="Takashima M."/>
        </authorList>
    </citation>
    <scope>NUCLEOTIDE SEQUENCE</scope>
    <source>
        <strain evidence="4">HIS016</strain>
    </source>
</reference>
<dbReference type="InterPro" id="IPR018535">
    <property type="entry name" value="DUF1996"/>
</dbReference>
<dbReference type="PANTHER" id="PTHR43662:SF3">
    <property type="entry name" value="DOMAIN PROTEIN, PUTATIVE (AFU_ORTHOLOGUE AFUA_6G11970)-RELATED"/>
    <property type="match status" value="1"/>
</dbReference>
<reference evidence="4" key="1">
    <citation type="journal article" date="2023" name="BMC Genomics">
        <title>Chromosome-level genome assemblies of Cutaneotrichosporon spp. (Trichosporonales, Basidiomycota) reveal imbalanced evolution between nucleotide sequences and chromosome synteny.</title>
        <authorList>
            <person name="Kobayashi Y."/>
            <person name="Kayamori A."/>
            <person name="Aoki K."/>
            <person name="Shiwa Y."/>
            <person name="Matsutani M."/>
            <person name="Fujita N."/>
            <person name="Sugita T."/>
            <person name="Iwasaki W."/>
            <person name="Tanaka N."/>
            <person name="Takashima M."/>
        </authorList>
    </citation>
    <scope>NUCLEOTIDE SEQUENCE</scope>
    <source>
        <strain evidence="4">HIS016</strain>
    </source>
</reference>
<name>A0AAD3TYV3_9TREE</name>
<feature type="compositionally biased region" description="Low complexity" evidence="1">
    <location>
        <begin position="584"/>
        <end position="593"/>
    </location>
</feature>
<dbReference type="AlphaFoldDB" id="A0AAD3TYV3"/>
<keyword evidence="5" id="KW-1185">Reference proteome</keyword>
<feature type="compositionally biased region" description="Polar residues" evidence="1">
    <location>
        <begin position="537"/>
        <end position="557"/>
    </location>
</feature>